<protein>
    <submittedName>
        <fullName evidence="1">Uncharacterized protein</fullName>
    </submittedName>
</protein>
<sequence>MPFSSLSDPADLARAYAALEAVWNEVKNSIAESEHENERTRISYLVAGFAPLALDEEDLKQNVLLHYRHREAA</sequence>
<evidence type="ECO:0000313" key="1">
    <source>
        <dbReference type="EMBL" id="KQK30022.1"/>
    </source>
</evidence>
<dbReference type="Proteomes" id="UP000051562">
    <property type="component" value="Unassembled WGS sequence"/>
</dbReference>
<keyword evidence="2" id="KW-1185">Reference proteome</keyword>
<comment type="caution">
    <text evidence="1">The sequence shown here is derived from an EMBL/GenBank/DDBJ whole genome shotgun (WGS) entry which is preliminary data.</text>
</comment>
<gene>
    <name evidence="1" type="ORF">ARD30_16375</name>
</gene>
<proteinExistence type="predicted"/>
<reference evidence="1 2" key="1">
    <citation type="submission" date="2015-10" db="EMBL/GenBank/DDBJ databases">
        <title>Draft genome of Bosea thiooxidans.</title>
        <authorList>
            <person name="Wang X."/>
        </authorList>
    </citation>
    <scope>NUCLEOTIDE SEQUENCE [LARGE SCALE GENOMIC DNA]</scope>
    <source>
        <strain evidence="1 2">CGMCC 9174</strain>
    </source>
</reference>
<dbReference type="AlphaFoldDB" id="A0A0Q3PJW4"/>
<dbReference type="EMBL" id="LMAR01000044">
    <property type="protein sequence ID" value="KQK30022.1"/>
    <property type="molecule type" value="Genomic_DNA"/>
</dbReference>
<organism evidence="1 2">
    <name type="scientific">Bosea thiooxidans</name>
    <dbReference type="NCBI Taxonomy" id="53254"/>
    <lineage>
        <taxon>Bacteria</taxon>
        <taxon>Pseudomonadati</taxon>
        <taxon>Pseudomonadota</taxon>
        <taxon>Alphaproteobacteria</taxon>
        <taxon>Hyphomicrobiales</taxon>
        <taxon>Boseaceae</taxon>
        <taxon>Bosea</taxon>
    </lineage>
</organism>
<name>A0A0Q3PJW4_9HYPH</name>
<accession>A0A0Q3PJW4</accession>
<evidence type="ECO:0000313" key="2">
    <source>
        <dbReference type="Proteomes" id="UP000051562"/>
    </source>
</evidence>